<accession>A0A8D8JLN5</accession>
<protein>
    <submittedName>
        <fullName evidence="1">(northern house mosquito) hypothetical protein</fullName>
    </submittedName>
</protein>
<proteinExistence type="predicted"/>
<dbReference type="EMBL" id="HBUE01285418">
    <property type="protein sequence ID" value="CAG6571231.1"/>
    <property type="molecule type" value="Transcribed_RNA"/>
</dbReference>
<name>A0A8D8JLN5_CULPI</name>
<dbReference type="EMBL" id="HBUE01179818">
    <property type="protein sequence ID" value="CAG6519679.1"/>
    <property type="molecule type" value="Transcribed_RNA"/>
</dbReference>
<dbReference type="EMBL" id="HBUE01285419">
    <property type="protein sequence ID" value="CAG6571232.1"/>
    <property type="molecule type" value="Transcribed_RNA"/>
</dbReference>
<dbReference type="EMBL" id="HBUE01179819">
    <property type="protein sequence ID" value="CAG6519680.1"/>
    <property type="molecule type" value="Transcribed_RNA"/>
</dbReference>
<sequence>MAINVPLDFRLNLRPILDDIVLFLQHVQLLPAVTPPCCILPSSPQHAPTMIMLSSLLAFPSTASCHTFVLPCDLPHQKAQTPPPPGCTSTWMAFQPAVFASRLPPGVPSCNY</sequence>
<dbReference type="AlphaFoldDB" id="A0A8D8JLN5"/>
<evidence type="ECO:0000313" key="1">
    <source>
        <dbReference type="EMBL" id="CAG6571231.1"/>
    </source>
</evidence>
<organism evidence="1">
    <name type="scientific">Culex pipiens</name>
    <name type="common">House mosquito</name>
    <dbReference type="NCBI Taxonomy" id="7175"/>
    <lineage>
        <taxon>Eukaryota</taxon>
        <taxon>Metazoa</taxon>
        <taxon>Ecdysozoa</taxon>
        <taxon>Arthropoda</taxon>
        <taxon>Hexapoda</taxon>
        <taxon>Insecta</taxon>
        <taxon>Pterygota</taxon>
        <taxon>Neoptera</taxon>
        <taxon>Endopterygota</taxon>
        <taxon>Diptera</taxon>
        <taxon>Nematocera</taxon>
        <taxon>Culicoidea</taxon>
        <taxon>Culicidae</taxon>
        <taxon>Culicinae</taxon>
        <taxon>Culicini</taxon>
        <taxon>Culex</taxon>
        <taxon>Culex</taxon>
    </lineage>
</organism>
<reference evidence="1" key="1">
    <citation type="submission" date="2021-05" db="EMBL/GenBank/DDBJ databases">
        <authorList>
            <person name="Alioto T."/>
            <person name="Alioto T."/>
            <person name="Gomez Garrido J."/>
        </authorList>
    </citation>
    <scope>NUCLEOTIDE SEQUENCE</scope>
</reference>